<feature type="coiled-coil region" evidence="1">
    <location>
        <begin position="2058"/>
        <end position="2085"/>
    </location>
</feature>
<reference evidence="5 6" key="1">
    <citation type="submission" date="2017-09" db="EMBL/GenBank/DDBJ databases">
        <title>Depth-based differentiation of microbial function through sediment-hosted aquifers and enrichment of novel symbionts in the deep terrestrial subsurface.</title>
        <authorList>
            <person name="Probst A.J."/>
            <person name="Ladd B."/>
            <person name="Jarett J.K."/>
            <person name="Geller-Mcgrath D.E."/>
            <person name="Sieber C.M."/>
            <person name="Emerson J.B."/>
            <person name="Anantharaman K."/>
            <person name="Thomas B.C."/>
            <person name="Malmstrom R."/>
            <person name="Stieglmeier M."/>
            <person name="Klingl A."/>
            <person name="Woyke T."/>
            <person name="Ryan C.M."/>
            <person name="Banfield J.F."/>
        </authorList>
    </citation>
    <scope>NUCLEOTIDE SEQUENCE [LARGE SCALE GENOMIC DNA]</scope>
    <source>
        <strain evidence="5">CG11_big_fil_rev_8_21_14_0_20_45_26</strain>
    </source>
</reference>
<dbReference type="InterPro" id="IPR016181">
    <property type="entry name" value="Acyl_CoA_acyltransferase"/>
</dbReference>
<feature type="transmembrane region" description="Helical" evidence="2">
    <location>
        <begin position="686"/>
        <end position="710"/>
    </location>
</feature>
<dbReference type="Pfam" id="PF00583">
    <property type="entry name" value="Acetyltransf_1"/>
    <property type="match status" value="1"/>
</dbReference>
<name>A0A2H0LNH7_9BACT</name>
<feature type="domain" description="Helicase C-terminal" evidence="4">
    <location>
        <begin position="2950"/>
        <end position="3143"/>
    </location>
</feature>
<feature type="transmembrane region" description="Helical" evidence="2">
    <location>
        <begin position="654"/>
        <end position="674"/>
    </location>
</feature>
<dbReference type="InterPro" id="IPR001650">
    <property type="entry name" value="Helicase_C-like"/>
</dbReference>
<protein>
    <submittedName>
        <fullName evidence="5">Uncharacterized protein</fullName>
    </submittedName>
</protein>
<evidence type="ECO:0000313" key="5">
    <source>
        <dbReference type="EMBL" id="PIQ85969.1"/>
    </source>
</evidence>
<sequence>GGLSPELFDRFPVLKGLLPRTDPQYAFATGVNVALIYDSSEELGGILEKNVAALTAIANELGLSPQVLTEQHITLTATTNVGALTTISGAQDVQWTKGTEGALEAIQNDFAYTKTHFFNLNYGLNDDLASVSEDTMALLTDMVETIGLTPETMQAEHISLVASTNLGVQFSLMAQMAAGGVLDYAYGISGTFNMDLDSMNLSDFAAAGQNAMNQFLDVMGLKANEALSRNIAVTLNTDVGITIQNVARAEGGWNTQVIVPVSGDQLSNFAGLDAALKEFASLLGYSVNFRFDNRITMMAATNLGFSVILNAVKGSFEYNENNQLYFKADLQEGNYYDFVNYSFRLADDLSNLTEGERNELYQMMVGALNALGLEQTALDSGVLTFNMTDAHGNTAALVGERIRSENYRSKLSVKGDHYVKEFTGYSYHDRFGLSITLVEANRFGLFDITTRTYLDGGTDELLSVPREHRIRNEVRDTLVDGQWKTIVTQYREQSENGEKFDVYQIVHIEYNDPSHVNLMREASSAFINADFIRIEKGMGAGNELIRQVNGRVELTGKVVEAYAGNYEFGGLNANGQIFVGSSQEIMTMIDSRHVEIVNIAEGQVIGDQVAWYRALSWGEWVAIGVVVVAAVVTTILTFGAAAGFWATVAAGATAVGWGALVATVGFSAIALYEYTRYGGLTPLAEAALNFAAISSWVGLAAGLTSAAVGITEILTNSAVRAASLAARAGIIGASASFMSRAAFALRFVIAPIVSRLSGFVLFAQSILASFATGLSPAFSGTIADRIVSFISFGIGVIGIGQIVFGSIARMGLALWKTSTENLSSIVSRFLNFGENFAKLQLKMSATEYAAKSVLTKVVYSLRAMVFSIRSAIYSSWLSVQLKWQAGLKSMVTGLVETFFKTTAAIKNAYVAFRGTVVFDFLFGSFIKTMSTLEIISGGITAIVGQMVGDDTIRDLGLGIVLLGVGLRFFSGVKLSFDRIKSISLHKVPAVTKYRVYLHEGSKLLNMVLGGYTMLWGYQVSTGSEDLKNLALKLIPLAVATLALRMGPLFFGSPFAGFAMIKGSLPRFLHQLGTAMSWGGFGLTTFSFITGWDQGKQIGIGLILAGFVLRGISGAMISKMIRVQGELSAEAARIVPAADLGSTTGAKFASIIGRLMRGGSQEFWRQAAGSFFWFRAFPVFQAVTGIDHLVDYVLGLFGVESVMTKHWYWNADKGKMELRKVGFWEHLTYMIEENWSPSSLADRGRFLHDITLGQILHVFGITYSARSGLLGRFSEAGGFFKGILKAVNPARYANLFDEPTAGGLVKRILMFADNMIMFNIFMAPAMAFQRVMSSQEETYQEQDYLQLMLTFPVMLLNFVAAPAKILGHTIAGSFEALSQEISSYALFLVPQGRHPFALEKMKEFTTAKVEEFRHAERMTETAYKEIRASIPEADRWLPASDSVRTQARKLYDQAVQDMLAGRAEEAQQKLDQIRNLMPNFDPVQARKTNQEVFADIITRFLTTGEFAYELAADLEAMGYFGRTGKALEGRFEISDTVWKDFSEKALRSMVKNKINVYVSEGKRVTPEAARRELIRRFLNGDIKDLGWAMSRDELKREYDATEHVNRFELDPVFGVNALFIRDVGLALEQTGLLSRAVRGDPLAPKDAISVLALLAEGRLPQEYLNALVREIATQFIREYIATELQRHDDKENGLALSLIMRNIEKYEGRRIIEILKAEGIDPQALPASLHHYVLDMDFRLGAVWYIASGINFKNLKEAILTSDKPLLDPSTRETLNNLELQRKGLQEGLELWRQELEAIEKQKEADLTPEQVEQKNLLLQKVRATENDIRNLNQQINELREPIIEINTMFGRMTIDRFTIELLHATTFRIESLGELFVEKVARELNIDLNQFKSSLEKLQGRVELMKDLKAKRAQLEELQQAPQTNTSEIRKLETAIERVQSLLDRAYEVKVPELEALATQIARVRDQLESYVRGELESTGLFGGPGFRSTIENTLIIKGGVYDLMLQSYTGMVETGFYAYQTVAKAKAELLAAVKASRDLNLRLFNGLKGHQVTQAQARQVLDKIEQLDVEIAELEKSIEEGEVLISAIGGRVAEPIRIGNETLTKSALKSLVSYVLFRQRVMIQDRIDGVVKVATEAIRSRDRVETGQNTRVREALSSPANAYLNRLIIQLGQARTEAERAAVAQELMAFLSKETVGGIFGLEGDLSSAKIGLALEILAQMERHQAVDGNVLGLLEHVVTLCSVCASSVIAEMIRIGNGTLENIIRLGDHLSRYDLNGFESLHSIRAIAEASQKDGGLEILFGTPARRKEFEDRVAQYVWADIVRTGEARSAQDLAVDIVRDMTQIAAFGREFKADREAGRELDLTNPVIRQVMEALLASDFNKAMKAWETDFLQPKSKEQDVTKADFKAFFDLVKKIIAAKYENGGALYYKLFGRAEDGFRVVDPRLQLSELDIAMGWDLALVSFLFTEKTGLWFKQDQRDAYLAIQSKNINLAMGGGKTFVALALAAVHGINVYLTPSRGHVDQIIKDANYQEFFKAFGRELKDAASLIDEIRSGNAEAPARVRELIEYLKNQKGPLLIVDRESLAQLQNLLFTSEDAHLRDLYGEYRDAFAQSARLFDEIHQTANPLYFIVGGHTTTARESLKNYQVLTKVAERADDLLVFDRQDYEAGKVLVTTSETVFKEIKGRDGAVIWVYDGKIKAWSGQSVVRVFENDREVKLAIEQATADGVHPMHAGELFSILKARIINFRDSNDVIKYLLGPGGVRLDKEQYRPFSREHGIETNLIIEDTPWLIGIAAAVRDAVNYLEADRTMEADSKVSRLKILKDNLMRDEGGIEITSTVTAVSMFDLFVTKEGAPRPVGMSGTALGVQTALEVLSGRLTEAIKTAGETGAFLIELFSEAHAKGTAQSFDVKALNLEGKTPEQVALIRAALIVAHIDGRFDRAAAMLENKVSNVELEQIRLLVDVKFTEGRTPTLVALEGDLEIALVREILKRQGIEVLEINGSTKDVDSVVKSFNEKVDENTKLAQDEMKDYVLLTNQMGLTGFDYQMVANFLLFDSRLPETQVMQSIGRVGRTIKGGGGSRFESHAVVYLDRPYIENQFASLKENPERLTKWKEYFQKRINHPQTKSGLVYWVREVAGRMEISPVERTGAGWHQRTVVDLLDAVARGETLTAKEELLLSTAINSAEAISETAKSLLEQLWTFRLIIDPVKEAYRKALELGNENDKRLVREFGEHLHRHWKGGIGMELAEQFFNGEALVRGVTNERVERAKTEMDAFLKDQGAKLSPQVRAIIEKASKVAETVKEELNKYETIDPDSPEFKNTFQGNLPETPLARSRAMIAIAKRFAIDILPTETTRTPEKSGLELAQSRLEVTVRGAVKDELVSNPANDVLTDHLVKPGDRGNIDVNWRAQPDGSQVPYAKFFGKEIDLSALGEANQSLLFTFPYLSIAVNQDGSFTLAPNLEKLLSQHAGELAITDLPPALAAIFSNASELAQALLIQGMLDRTGLEASDRRAILRVIGSQWTKLRDELEKVGSDEQRFRILREWIPGLSVIGASRIASELGADAHLLRNLAAYNKVHTGIRRALKDVTKIDPENLMDLNLWNLWIGLKAMSLNPSELEQANQQVEMIIATALLASSELGSSSQQKALEAFGLQDAAIAQLTQPVEGLMGEWENPLEIIAMRGLAVGALDAATISNEMRAIRRLTEKAQSSQVALGDLVKLLVYEKRSAQEVNAILNLHTAVKGLSLQSGSHLYVDSLFDTVILFDVGVHGNVAELTTLQKLLTALESVGDSVATLHDFVMYLNVLGLFDAEFVKESQQYFDFTYTAEIESRKAELKAKMVVKVEGQNEVMIQGLSGKDRLILDLDTVTNQMVTNAGLKFVNGTWVVELTDGDWGTHVLRLTPERIEQIVRYNDKELKLARIDGRRQVTFDEIHGPLGKAAELQLSRPDKPFRTRVRFENGHLIVDYGADFSELDTGRVQAIFDENASLFTSIDQNILGLSNLNAGSALRLNLIPGEKGLIPNVDGTPVQYKTTVNGKEVTRDVVLPPNARLSVTEDGQLRIVLESVIDGNHREVGWFEVDPLQNLVTTVQGIDLNALLDFAYFEPDQENMTVEVRNEIISKRSTAFKQRIAQEIYLALDEAGRQAFVAWHNPRAAILSEAVLLNEIESQFLTGLADQTQASALKALIRSLKMFFASQEPVQALIRKLGRRQDQTEKVLRKALMDPQPDSPETQAIIGLFSSLAEASGEFEDMEAMIQDSPAALLRRIFAKHTTLKDEFLNLLSSQGNLTYDELIKFLEEKLKGDTPQELEILKQIARFAQFMANEDHQEKVIEALLEDVPVENRETERLRLEAVIRFLAMRTGEWDLFYYKRMAYWAEHNEISRLLKEAREELDRQKATGLYRQAARLIVQELAEISDASRGITQDKAEQVRFAEDLAKMLQAGDDHSSPDFVEFNFDHGSKIANLPVVKERIARLVETGLSVEEATYQANAEWRSENGYRDHPVPSMIFRGDAAKKLGVYWKFIEKDWGSRSGAETFTGREFGREKAVDNLLARTGLLVMDARWKDQSYFHEELHLIYPRPYFYDPFMSGDGSDYRVEEVMNFFAQMLSRSIDLETGRTYDLQMLYSKMENYAREYHTDLDIMRGAMSAFLHLVQFMPMPLALNILRNTEQVEDLIFWLQKSPDDLEQMVKNIKGEAIELEKSGMAAVIQAPDDTKRKAIAKQMAQTIHDTWAADPRQAQALANRLMRQAYTAYHDGRLRDSAWHAFAQTFLDEIATLATSEQELVMIQQFLTRLEKFLNEELPKQRMNEQQLEQLKRIRQTMPQTNPRIDRLIDTDEQHGEMGARALQTLFQKAPKNKLVMDFIIKHLAMKNADGVAEIDYADLMENPERLNRKYGVYFAKLSGVPVNLGDLLKHAQLPYEISFFRLGDQWYASTGARATGTEVLGKKQDKVFHNHPPHHDGTYQILPSLTDENADALFQSDDLAILTGYGVTAYRLLTKAEQAELQKAGVKVGVRIKVGDADWTTLDWDAEIGLESNWAAISQKVAEHAKKGEHLLLDFIHPSKDNVKARVEFLPWQVVADTASGDRQALFENNTLLKHIQSNLTESDESKLQETLTKIAASGTKEGLSVEAIESEIAPAEVVAGEEFTDLALWQNAPEAVPAPAQEAAEKPELPEPPIVKTRKEAIDEFLGNREDAKQISENEEGHSELRGVFGINEWKAMGRTFEQGLSAIRQINQSVGWPVDYMAYILQSIVSGELSEEDFLFALDRQNHVVGYLILMSDSFIYLSAVRPNEQGKGIGKELFQAAVNLTRKRGFNHLTLEYRGNQPQAAFYEAMSRYYPVIQKIDMGQPYPNGDPRIQIIYDVHENRAELRLVKAMPTPLYRLLHETQGLETINPAERLVYQQGLMNAYESLQKAAEDEEFRSIYFGTEVFNERYLSGIDIDLHEAFFRHSKANGAFNRKTRRMALATTLIKRAATDPEAARFLEAVILHELVHAYLAQNEAFNAFTRENPVAALYREELLSHALMARILGTEIINEKLLQEIADHVAQQVEEAIQDRPDLAAQTIDQLRQMLNKTADGKPVFAVIGIGHMDRAALVKLNVKTAPELISQANTLEEARTKAQNLRKQGYEVVLVSDARDKQAAEIQDLGEFINIVRSETGYEYLLAPLINTAGFLGYEGFMRAFGLKSGVVELNHDFAARIENLFQNFQAAVTMQVAA</sequence>
<feature type="non-terminal residue" evidence="5">
    <location>
        <position position="1"/>
    </location>
</feature>
<keyword evidence="2" id="KW-0472">Membrane</keyword>
<dbReference type="SUPFAM" id="SSF55729">
    <property type="entry name" value="Acyl-CoA N-acyltransferases (Nat)"/>
    <property type="match status" value="1"/>
</dbReference>
<dbReference type="GO" id="GO:0016747">
    <property type="term" value="F:acyltransferase activity, transferring groups other than amino-acyl groups"/>
    <property type="evidence" value="ECO:0007669"/>
    <property type="project" value="InterPro"/>
</dbReference>
<dbReference type="PANTHER" id="PTHR34491">
    <property type="entry name" value="A-TYPE INCLUSION PROTEIN, PUTATIVE-RELATED"/>
    <property type="match status" value="1"/>
</dbReference>
<feature type="transmembrane region" description="Helical" evidence="2">
    <location>
        <begin position="955"/>
        <end position="976"/>
    </location>
</feature>
<feature type="transmembrane region" description="Helical" evidence="2">
    <location>
        <begin position="1097"/>
        <end position="1116"/>
    </location>
</feature>
<dbReference type="SUPFAM" id="SSF52540">
    <property type="entry name" value="P-loop containing nucleoside triphosphate hydrolases"/>
    <property type="match status" value="1"/>
</dbReference>
<feature type="transmembrane region" description="Helical" evidence="2">
    <location>
        <begin position="1071"/>
        <end position="1091"/>
    </location>
</feature>
<proteinExistence type="predicted"/>
<dbReference type="CDD" id="cd04301">
    <property type="entry name" value="NAT_SF"/>
    <property type="match status" value="1"/>
</dbReference>
<dbReference type="PROSITE" id="PS51194">
    <property type="entry name" value="HELICASE_CTER"/>
    <property type="match status" value="1"/>
</dbReference>
<dbReference type="PROSITE" id="PS51186">
    <property type="entry name" value="GNAT"/>
    <property type="match status" value="1"/>
</dbReference>
<evidence type="ECO:0000259" key="4">
    <source>
        <dbReference type="PROSITE" id="PS51194"/>
    </source>
</evidence>
<evidence type="ECO:0000259" key="3">
    <source>
        <dbReference type="PROSITE" id="PS51186"/>
    </source>
</evidence>
<dbReference type="Proteomes" id="UP000230859">
    <property type="component" value="Unassembled WGS sequence"/>
</dbReference>
<dbReference type="Gene3D" id="3.40.630.30">
    <property type="match status" value="1"/>
</dbReference>
<organism evidence="5 6">
    <name type="scientific">Candidatus Abzuiibacterium crystallinum</name>
    <dbReference type="NCBI Taxonomy" id="1974748"/>
    <lineage>
        <taxon>Bacteria</taxon>
        <taxon>Pseudomonadati</taxon>
        <taxon>Candidatus Omnitrophota</taxon>
        <taxon>Candidatus Abzuiibacterium</taxon>
    </lineage>
</organism>
<feature type="coiled-coil region" evidence="1">
    <location>
        <begin position="1774"/>
        <end position="1841"/>
    </location>
</feature>
<comment type="caution">
    <text evidence="5">The sequence shown here is derived from an EMBL/GenBank/DDBJ whole genome shotgun (WGS) entry which is preliminary data.</text>
</comment>
<feature type="coiled-coil region" evidence="1">
    <location>
        <begin position="1881"/>
        <end position="1949"/>
    </location>
</feature>
<evidence type="ECO:0000256" key="2">
    <source>
        <dbReference type="SAM" id="Phobius"/>
    </source>
</evidence>
<feature type="transmembrane region" description="Helical" evidence="2">
    <location>
        <begin position="1033"/>
        <end position="1059"/>
    </location>
</feature>
<feature type="transmembrane region" description="Helical" evidence="2">
    <location>
        <begin position="916"/>
        <end position="943"/>
    </location>
</feature>
<feature type="domain" description="N-acetyltransferase" evidence="3">
    <location>
        <begin position="5232"/>
        <end position="5391"/>
    </location>
</feature>
<keyword evidence="1" id="KW-0175">Coiled coil</keyword>
<feature type="transmembrane region" description="Helical" evidence="2">
    <location>
        <begin position="786"/>
        <end position="808"/>
    </location>
</feature>
<accession>A0A2H0LNH7</accession>
<dbReference type="PANTHER" id="PTHR34491:SF156">
    <property type="entry name" value="KINESIN MOTOR DOMAIN-CONTAINING PROTEIN"/>
    <property type="match status" value="1"/>
</dbReference>
<dbReference type="InterPro" id="IPR027417">
    <property type="entry name" value="P-loop_NTPase"/>
</dbReference>
<evidence type="ECO:0000313" key="6">
    <source>
        <dbReference type="Proteomes" id="UP000230859"/>
    </source>
</evidence>
<feature type="transmembrane region" description="Helical" evidence="2">
    <location>
        <begin position="620"/>
        <end position="648"/>
    </location>
</feature>
<keyword evidence="2" id="KW-0812">Transmembrane</keyword>
<dbReference type="EMBL" id="PCVY01000056">
    <property type="protein sequence ID" value="PIQ85969.1"/>
    <property type="molecule type" value="Genomic_DNA"/>
</dbReference>
<keyword evidence="2" id="KW-1133">Transmembrane helix</keyword>
<dbReference type="Gene3D" id="3.40.50.300">
    <property type="entry name" value="P-loop containing nucleotide triphosphate hydrolases"/>
    <property type="match status" value="1"/>
</dbReference>
<gene>
    <name evidence="5" type="ORF">COV74_06650</name>
</gene>
<dbReference type="InterPro" id="IPR000182">
    <property type="entry name" value="GNAT_dom"/>
</dbReference>
<evidence type="ECO:0000256" key="1">
    <source>
        <dbReference type="SAM" id="Coils"/>
    </source>
</evidence>